<keyword evidence="3" id="KW-1185">Reference proteome</keyword>
<dbReference type="eggNOG" id="COG0593">
    <property type="taxonomic scope" value="Bacteria"/>
</dbReference>
<protein>
    <submittedName>
        <fullName evidence="2">Chromosomal replication initiator DnaA domain protein</fullName>
    </submittedName>
</protein>
<dbReference type="STRING" id="865938.Weevi_0270"/>
<evidence type="ECO:0000313" key="3">
    <source>
        <dbReference type="Proteomes" id="UP000008641"/>
    </source>
</evidence>
<dbReference type="SUPFAM" id="SSF48295">
    <property type="entry name" value="TrpR-like"/>
    <property type="match status" value="1"/>
</dbReference>
<dbReference type="RefSeq" id="WP_013597384.1">
    <property type="nucleotide sequence ID" value="NC_015144.1"/>
</dbReference>
<proteinExistence type="predicted"/>
<dbReference type="EMBL" id="CP002455">
    <property type="protein sequence ID" value="ADX66992.1"/>
    <property type="molecule type" value="Genomic_DNA"/>
</dbReference>
<dbReference type="InterPro" id="IPR010921">
    <property type="entry name" value="Trp_repressor/repl_initiator"/>
</dbReference>
<dbReference type="Pfam" id="PF08299">
    <property type="entry name" value="Bac_DnaA_C"/>
    <property type="match status" value="1"/>
</dbReference>
<dbReference type="CDD" id="cd06571">
    <property type="entry name" value="Bac_DnaA_C"/>
    <property type="match status" value="1"/>
</dbReference>
<evidence type="ECO:0000313" key="2">
    <source>
        <dbReference type="EMBL" id="ADX66992.1"/>
    </source>
</evidence>
<dbReference type="GO" id="GO:0006270">
    <property type="term" value="P:DNA replication initiation"/>
    <property type="evidence" value="ECO:0007669"/>
    <property type="project" value="InterPro"/>
</dbReference>
<dbReference type="GO" id="GO:0043565">
    <property type="term" value="F:sequence-specific DNA binding"/>
    <property type="evidence" value="ECO:0007669"/>
    <property type="project" value="InterPro"/>
</dbReference>
<dbReference type="SMART" id="SM00760">
    <property type="entry name" value="Bac_DnaA_C"/>
    <property type="match status" value="1"/>
</dbReference>
<accession>F0NXT5</accession>
<dbReference type="InterPro" id="IPR013159">
    <property type="entry name" value="DnaA_C"/>
</dbReference>
<dbReference type="Gene3D" id="1.10.1750.10">
    <property type="match status" value="1"/>
</dbReference>
<dbReference type="OrthoDB" id="8245103at2"/>
<dbReference type="Proteomes" id="UP000008641">
    <property type="component" value="Chromosome"/>
</dbReference>
<sequence>MKQKINQVLDIICREYQVDKQEIQSRARTEDVAKARQSFFYICQKMLKAPLELMAEVVPRDHATILYSINIYDKEKDKNPFHSLMYKSITEIIEDEVMTTPSEKKQESKFRVGDKVYKPKGYKFPGEVRAIFTNTRNEIRIVAEMEDNGMLHIFNEGQLEILNTN</sequence>
<dbReference type="GO" id="GO:0005524">
    <property type="term" value="F:ATP binding"/>
    <property type="evidence" value="ECO:0007669"/>
    <property type="project" value="InterPro"/>
</dbReference>
<dbReference type="GO" id="GO:0006275">
    <property type="term" value="P:regulation of DNA replication"/>
    <property type="evidence" value="ECO:0007669"/>
    <property type="project" value="InterPro"/>
</dbReference>
<dbReference type="HOGENOM" id="CLU_1610108_0_0_10"/>
<name>F0NXT5_WEEVC</name>
<reference evidence="3" key="2">
    <citation type="journal article" date="2011" name="Stand. Genomic Sci.">
        <title>Complete genome sequence of Weeksella virosa type strain (9751T).</title>
        <authorList>
            <person name="Lang E."/>
            <person name="Teshima H."/>
            <person name="Lucas S."/>
            <person name="Lapidus A."/>
            <person name="Hammon N."/>
            <person name="Deshpande S."/>
            <person name="Nolan M."/>
            <person name="Cheng J."/>
            <person name="Pitluck S."/>
            <person name="Liolios K."/>
            <person name="Pagani I."/>
            <person name="Mikhailova N."/>
            <person name="Ivanova N."/>
            <person name="Mavromatis K."/>
            <person name="Pati A."/>
            <person name="Tapia R."/>
            <person name="Han C."/>
            <person name="Goodwin L."/>
            <person name="Chen A."/>
            <person name="Palaniappan K."/>
            <person name="Land M."/>
            <person name="Hauser L."/>
            <person name="Chang Y."/>
            <person name="Jeffries C."/>
            <person name="Brambilla E."/>
            <person name="Kopitz M."/>
            <person name="Rohde M."/>
            <person name="Goker M."/>
            <person name="Tindall B."/>
            <person name="Detter J."/>
            <person name="Woyke T."/>
            <person name="Bristow J."/>
            <person name="Eisen J."/>
            <person name="Markowitz V."/>
            <person name="Hugenholtz P."/>
            <person name="Klenk H."/>
            <person name="Kyrpides N."/>
        </authorList>
    </citation>
    <scope>NUCLEOTIDE SEQUENCE [LARGE SCALE GENOMIC DNA]</scope>
    <source>
        <strain evidence="3">ATCC 43766 / DSM 16922 / JCM 21250 / NBRC 16016 / NCTC 11634 / CL345/78</strain>
    </source>
</reference>
<organism evidence="2 3">
    <name type="scientific">Weeksella virosa (strain ATCC 43766 / DSM 16922 / JCM 21250 / CCUG 30538 / CDC 9751 / IAM 14551 / NBRC 16016 / NCTC 11634 / CL345/78)</name>
    <dbReference type="NCBI Taxonomy" id="865938"/>
    <lineage>
        <taxon>Bacteria</taxon>
        <taxon>Pseudomonadati</taxon>
        <taxon>Bacteroidota</taxon>
        <taxon>Flavobacteriia</taxon>
        <taxon>Flavobacteriales</taxon>
        <taxon>Weeksellaceae</taxon>
        <taxon>Weeksella</taxon>
    </lineage>
</organism>
<reference evidence="2 3" key="1">
    <citation type="journal article" date="2011" name="Stand. Genomic Sci.">
        <title>Complete genome sequence of Weeksella virosa type strain (9751).</title>
        <authorList>
            <person name="Lang E."/>
            <person name="Teshima H."/>
            <person name="Lucas S."/>
            <person name="Lapidus A."/>
            <person name="Hammon N."/>
            <person name="Deshpande S."/>
            <person name="Nolan M."/>
            <person name="Cheng J.F."/>
            <person name="Pitluck S."/>
            <person name="Liolios K."/>
            <person name="Pagani I."/>
            <person name="Mikhailova N."/>
            <person name="Ivanova N."/>
            <person name="Mavromatis K."/>
            <person name="Pati A."/>
            <person name="Tapia R."/>
            <person name="Han C."/>
            <person name="Goodwin L."/>
            <person name="Chen A."/>
            <person name="Palaniappan K."/>
            <person name="Land M."/>
            <person name="Hauser L."/>
            <person name="Chang Y.J."/>
            <person name="Jeffries C.D."/>
            <person name="Brambilla E.M."/>
            <person name="Kopitz M."/>
            <person name="Rohde M."/>
            <person name="Goker M."/>
            <person name="Tindall B.J."/>
            <person name="Detter J.C."/>
            <person name="Woyke T."/>
            <person name="Bristow J."/>
            <person name="Eisen J.A."/>
            <person name="Markowitz V."/>
            <person name="Hugenholtz P."/>
            <person name="Klenk H.P."/>
            <person name="Kyrpides N.C."/>
        </authorList>
    </citation>
    <scope>NUCLEOTIDE SEQUENCE [LARGE SCALE GENOMIC DNA]</scope>
    <source>
        <strain evidence="3">ATCC 43766 / DSM 16922 / JCM 21250 / NBRC 16016 / NCTC 11634 / CL345/78</strain>
    </source>
</reference>
<evidence type="ECO:0000259" key="1">
    <source>
        <dbReference type="SMART" id="SM00760"/>
    </source>
</evidence>
<dbReference type="AlphaFoldDB" id="F0NXT5"/>
<dbReference type="KEGG" id="wvi:Weevi_0270"/>
<feature type="domain" description="Chromosomal replication initiator DnaA C-terminal" evidence="1">
    <location>
        <begin position="4"/>
        <end position="71"/>
    </location>
</feature>
<gene>
    <name evidence="2" type="ordered locus">Weevi_0270</name>
</gene>